<dbReference type="InterPro" id="IPR003599">
    <property type="entry name" value="Ig_sub"/>
</dbReference>
<proteinExistence type="predicted"/>
<dbReference type="GO" id="GO:0007156">
    <property type="term" value="P:homophilic cell adhesion via plasma membrane adhesion molecules"/>
    <property type="evidence" value="ECO:0007669"/>
    <property type="project" value="TreeGrafter"/>
</dbReference>
<reference evidence="5" key="1">
    <citation type="submission" date="2023-03" db="EMBL/GenBank/DDBJ databases">
        <authorList>
            <person name="Steffen K."/>
            <person name="Cardenas P."/>
        </authorList>
    </citation>
    <scope>NUCLEOTIDE SEQUENCE</scope>
</reference>
<dbReference type="SMART" id="SM00408">
    <property type="entry name" value="IGc2"/>
    <property type="match status" value="2"/>
</dbReference>
<keyword evidence="6" id="KW-1185">Reference proteome</keyword>
<keyword evidence="3" id="KW-0732">Signal</keyword>
<dbReference type="PROSITE" id="PS50835">
    <property type="entry name" value="IG_LIKE"/>
    <property type="match status" value="2"/>
</dbReference>
<keyword evidence="1" id="KW-0393">Immunoglobulin domain</keyword>
<feature type="transmembrane region" description="Helical" evidence="2">
    <location>
        <begin position="228"/>
        <end position="252"/>
    </location>
</feature>
<dbReference type="InterPro" id="IPR036179">
    <property type="entry name" value="Ig-like_dom_sf"/>
</dbReference>
<dbReference type="InterPro" id="IPR003598">
    <property type="entry name" value="Ig_sub2"/>
</dbReference>
<dbReference type="PROSITE" id="PS51257">
    <property type="entry name" value="PROKAR_LIPOPROTEIN"/>
    <property type="match status" value="1"/>
</dbReference>
<evidence type="ECO:0000259" key="4">
    <source>
        <dbReference type="PROSITE" id="PS50835"/>
    </source>
</evidence>
<dbReference type="Pfam" id="PF07679">
    <property type="entry name" value="I-set"/>
    <property type="match status" value="1"/>
</dbReference>
<dbReference type="InterPro" id="IPR007110">
    <property type="entry name" value="Ig-like_dom"/>
</dbReference>
<gene>
    <name evidence="5" type="ORF">GBAR_LOCUS5807</name>
</gene>
<organism evidence="5 6">
    <name type="scientific">Geodia barretti</name>
    <name type="common">Barrett's horny sponge</name>
    <dbReference type="NCBI Taxonomy" id="519541"/>
    <lineage>
        <taxon>Eukaryota</taxon>
        <taxon>Metazoa</taxon>
        <taxon>Porifera</taxon>
        <taxon>Demospongiae</taxon>
        <taxon>Heteroscleromorpha</taxon>
        <taxon>Tetractinellida</taxon>
        <taxon>Astrophorina</taxon>
        <taxon>Geodiidae</taxon>
        <taxon>Geodia</taxon>
    </lineage>
</organism>
<feature type="chain" id="PRO_5041221583" evidence="3">
    <location>
        <begin position="22"/>
        <end position="285"/>
    </location>
</feature>
<sequence length="285" mass="30602">MIVFKQICALSLVLLVGGCVGQDVFLERPVSQRVELGSPARLNCTVNGTLATSPEWRLGGSALTSVAGEVEVEASYLLLPSVQWSQIGEYTCVVTVEGNSSSASATVNITGYVKPFVDATEGVRTINHEIGEEEKIECPVAGYPGPSTLYWESLDSEQDVTGDTSVETGVFVDENGKLDVSRVQEAGSELFACVGVDAAGNSARTRIRVTSVSSEQEEKEEEINLVEWYFILAYSVGGVLVVVGVGVVMFACGLHHDQCCEKVAEKRATRLRVRRSKVALGDMKV</sequence>
<keyword evidence="2" id="KW-0472">Membrane</keyword>
<dbReference type="GO" id="GO:0005886">
    <property type="term" value="C:plasma membrane"/>
    <property type="evidence" value="ECO:0007669"/>
    <property type="project" value="TreeGrafter"/>
</dbReference>
<dbReference type="SUPFAM" id="SSF48726">
    <property type="entry name" value="Immunoglobulin"/>
    <property type="match status" value="2"/>
</dbReference>
<protein>
    <submittedName>
        <fullName evidence="5">Hemicentin-2</fullName>
    </submittedName>
</protein>
<dbReference type="Proteomes" id="UP001174909">
    <property type="component" value="Unassembled WGS sequence"/>
</dbReference>
<dbReference type="GO" id="GO:0098632">
    <property type="term" value="F:cell-cell adhesion mediator activity"/>
    <property type="evidence" value="ECO:0007669"/>
    <property type="project" value="TreeGrafter"/>
</dbReference>
<evidence type="ECO:0000256" key="1">
    <source>
        <dbReference type="ARBA" id="ARBA00023319"/>
    </source>
</evidence>
<name>A0AA35RCM3_GEOBA</name>
<feature type="domain" description="Ig-like" evidence="4">
    <location>
        <begin position="115"/>
        <end position="210"/>
    </location>
</feature>
<comment type="caution">
    <text evidence="5">The sequence shown here is derived from an EMBL/GenBank/DDBJ whole genome shotgun (WGS) entry which is preliminary data.</text>
</comment>
<feature type="domain" description="Ig-like" evidence="4">
    <location>
        <begin position="23"/>
        <end position="110"/>
    </location>
</feature>
<dbReference type="InterPro" id="IPR013783">
    <property type="entry name" value="Ig-like_fold"/>
</dbReference>
<dbReference type="PANTHER" id="PTHR10075:SF101">
    <property type="entry name" value="ZWEI IG DOMAIN PROTEIN ZIG-3"/>
    <property type="match status" value="1"/>
</dbReference>
<evidence type="ECO:0000256" key="2">
    <source>
        <dbReference type="SAM" id="Phobius"/>
    </source>
</evidence>
<evidence type="ECO:0000313" key="6">
    <source>
        <dbReference type="Proteomes" id="UP001174909"/>
    </source>
</evidence>
<keyword evidence="2" id="KW-0812">Transmembrane</keyword>
<keyword evidence="2" id="KW-1133">Transmembrane helix</keyword>
<dbReference type="InterPro" id="IPR013098">
    <property type="entry name" value="Ig_I-set"/>
</dbReference>
<dbReference type="PANTHER" id="PTHR10075">
    <property type="entry name" value="BASIGIN RELATED"/>
    <property type="match status" value="1"/>
</dbReference>
<feature type="signal peptide" evidence="3">
    <location>
        <begin position="1"/>
        <end position="21"/>
    </location>
</feature>
<dbReference type="SMART" id="SM00409">
    <property type="entry name" value="IG"/>
    <property type="match status" value="1"/>
</dbReference>
<evidence type="ECO:0000313" key="5">
    <source>
        <dbReference type="EMBL" id="CAI8008482.1"/>
    </source>
</evidence>
<dbReference type="Gene3D" id="2.60.40.10">
    <property type="entry name" value="Immunoglobulins"/>
    <property type="match status" value="2"/>
</dbReference>
<accession>A0AA35RCM3</accession>
<dbReference type="AlphaFoldDB" id="A0AA35RCM3"/>
<evidence type="ECO:0000256" key="3">
    <source>
        <dbReference type="SAM" id="SignalP"/>
    </source>
</evidence>
<dbReference type="EMBL" id="CASHTH010000850">
    <property type="protein sequence ID" value="CAI8008482.1"/>
    <property type="molecule type" value="Genomic_DNA"/>
</dbReference>